<dbReference type="InterPro" id="IPR006694">
    <property type="entry name" value="Fatty_acid_hydroxylase"/>
</dbReference>
<dbReference type="Pfam" id="PF04116">
    <property type="entry name" value="FA_hydroxylase"/>
    <property type="match status" value="1"/>
</dbReference>
<reference evidence="8" key="3">
    <citation type="submission" date="2021-05" db="EMBL/GenBank/DDBJ databases">
        <authorList>
            <person name="Kalatzis P.G."/>
            <person name="Castillo D."/>
            <person name="D'Alvise P."/>
            <person name="Middelboe M."/>
            <person name="Gram L."/>
        </authorList>
    </citation>
    <scope>NUCLEOTIDE SEQUENCE</scope>
    <source>
        <strain evidence="8">90-11-286</strain>
    </source>
</reference>
<feature type="domain" description="Fatty acid hydroxylase" evidence="6">
    <location>
        <begin position="90"/>
        <end position="225"/>
    </location>
</feature>
<dbReference type="InterPro" id="IPR050307">
    <property type="entry name" value="Sterol_Desaturase_Related"/>
</dbReference>
<keyword evidence="4 5" id="KW-0472">Membrane</keyword>
<dbReference type="AlphaFoldDB" id="A0A191W3W3"/>
<dbReference type="GO" id="GO:0008610">
    <property type="term" value="P:lipid biosynthetic process"/>
    <property type="evidence" value="ECO:0007669"/>
    <property type="project" value="InterPro"/>
</dbReference>
<dbReference type="PANTHER" id="PTHR11863">
    <property type="entry name" value="STEROL DESATURASE"/>
    <property type="match status" value="1"/>
</dbReference>
<reference evidence="8 9" key="1">
    <citation type="journal article" date="2017" name="J. Fish Dis.">
        <title>Comparative assessment of Vibrio virulence in marine fish larvae.</title>
        <authorList>
            <person name="Ronneseth A."/>
            <person name="Castillo D."/>
            <person name="D'Alvise P."/>
            <person name="Tonnesen O."/>
            <person name="Haugland G."/>
            <person name="Grotkjaer T."/>
            <person name="Engell-Sorensen K."/>
            <person name="Norremark L."/>
            <person name="Bergh O."/>
            <person name="Wergeland H.I."/>
            <person name="Gram L."/>
        </authorList>
    </citation>
    <scope>NUCLEOTIDE SEQUENCE [LARGE SCALE GENOMIC DNA]</scope>
    <source>
        <strain evidence="8 9">90-11-286</strain>
    </source>
</reference>
<feature type="transmembrane region" description="Helical" evidence="5">
    <location>
        <begin position="46"/>
        <end position="68"/>
    </location>
</feature>
<evidence type="ECO:0000256" key="4">
    <source>
        <dbReference type="ARBA" id="ARBA00023136"/>
    </source>
</evidence>
<name>A0A191W3W3_VIBAN</name>
<dbReference type="GO" id="GO:0016491">
    <property type="term" value="F:oxidoreductase activity"/>
    <property type="evidence" value="ECO:0007669"/>
    <property type="project" value="InterPro"/>
</dbReference>
<dbReference type="Proteomes" id="UP000078309">
    <property type="component" value="Unassembled WGS sequence"/>
</dbReference>
<dbReference type="OrthoDB" id="9770329at2"/>
<dbReference type="EMBL" id="JAHGUI010000032">
    <property type="protein sequence ID" value="MBT2918775.1"/>
    <property type="molecule type" value="Genomic_DNA"/>
</dbReference>
<evidence type="ECO:0000256" key="5">
    <source>
        <dbReference type="SAM" id="Phobius"/>
    </source>
</evidence>
<dbReference type="GO" id="GO:0005506">
    <property type="term" value="F:iron ion binding"/>
    <property type="evidence" value="ECO:0007669"/>
    <property type="project" value="InterPro"/>
</dbReference>
<feature type="transmembrane region" description="Helical" evidence="5">
    <location>
        <begin position="6"/>
        <end position="25"/>
    </location>
</feature>
<evidence type="ECO:0000256" key="2">
    <source>
        <dbReference type="ARBA" id="ARBA00022692"/>
    </source>
</evidence>
<dbReference type="Proteomes" id="UP000256923">
    <property type="component" value="Chromosome 1"/>
</dbReference>
<feature type="transmembrane region" description="Helical" evidence="5">
    <location>
        <begin position="142"/>
        <end position="166"/>
    </location>
</feature>
<dbReference type="EMBL" id="CP034672">
    <property type="protein sequence ID" value="AZS23623.1"/>
    <property type="molecule type" value="Genomic_DNA"/>
</dbReference>
<dbReference type="GO" id="GO:0016020">
    <property type="term" value="C:membrane"/>
    <property type="evidence" value="ECO:0007669"/>
    <property type="project" value="UniProtKB-SubCell"/>
</dbReference>
<sequence length="263" mass="30725">MNLNPELIRLSVFFAVFMLCALWEWSCPRKTLTQSKATRWLNNLGLVGLNSVCLSLLMPVLAIEAAYWAQQDSVGLFNWVDLPQVAEITLSVIILDGVIYAQHVLFHFSPWLWRLHRMHHADQDIDVTTGSRFHPLEMILSLWIKITCVIILGVSPFAVLIFEVVLNASAMFNHSNAKLPLKMDRWLRWLVVTPDMHRVHHSVIVRETHSNFGFFLSCWDRLFRTYRAQPELGHKQVIIGLPLFREKREQWLDKMLTQPFRKK</sequence>
<organism evidence="7 10">
    <name type="scientific">Vibrio anguillarum</name>
    <name type="common">Listonella anguillarum</name>
    <dbReference type="NCBI Taxonomy" id="55601"/>
    <lineage>
        <taxon>Bacteria</taxon>
        <taxon>Pseudomonadati</taxon>
        <taxon>Pseudomonadota</taxon>
        <taxon>Gammaproteobacteria</taxon>
        <taxon>Vibrionales</taxon>
        <taxon>Vibrionaceae</taxon>
        <taxon>Vibrio</taxon>
    </lineage>
</organism>
<evidence type="ECO:0000313" key="7">
    <source>
        <dbReference type="EMBL" id="AZS23623.1"/>
    </source>
</evidence>
<evidence type="ECO:0000259" key="6">
    <source>
        <dbReference type="Pfam" id="PF04116"/>
    </source>
</evidence>
<dbReference type="STRING" id="55601.AA407_06850"/>
<evidence type="ECO:0000313" key="8">
    <source>
        <dbReference type="EMBL" id="MBT2918775.1"/>
    </source>
</evidence>
<evidence type="ECO:0000313" key="10">
    <source>
        <dbReference type="Proteomes" id="UP000256923"/>
    </source>
</evidence>
<keyword evidence="2 5" id="KW-0812">Transmembrane</keyword>
<evidence type="ECO:0000313" key="9">
    <source>
        <dbReference type="Proteomes" id="UP000078309"/>
    </source>
</evidence>
<reference evidence="7 10" key="2">
    <citation type="submission" date="2018-12" db="EMBL/GenBank/DDBJ databases">
        <title>Characterization and Draft Genome of Vibrio anguillarum J360 Marine Pathogen Isolated from an Outbreak in Lumpfish (Cyclopterus lumpus).</title>
        <authorList>
            <person name="Vasquez J.I."/>
            <person name="Cao T."/>
            <person name="Chakraborty S."/>
            <person name="Gnanagobal H."/>
            <person name="Wescot J."/>
            <person name="Boyce D."/>
            <person name="Santander J."/>
        </authorList>
    </citation>
    <scope>NUCLEOTIDE SEQUENCE [LARGE SCALE GENOMIC DNA]</scope>
    <source>
        <strain evidence="7 10">J360</strain>
    </source>
</reference>
<gene>
    <name evidence="7" type="ORF">DYL72_00210</name>
    <name evidence="8" type="ORF">PL14_08745</name>
</gene>
<comment type="subcellular location">
    <subcellularLocation>
        <location evidence="1">Membrane</location>
    </subcellularLocation>
</comment>
<protein>
    <submittedName>
        <fullName evidence="7">Sterol desaturase family protein</fullName>
    </submittedName>
</protein>
<evidence type="ECO:0000256" key="3">
    <source>
        <dbReference type="ARBA" id="ARBA00022989"/>
    </source>
</evidence>
<dbReference type="RefSeq" id="WP_019282162.1">
    <property type="nucleotide sequence ID" value="NZ_CP022099.1"/>
</dbReference>
<accession>A0A191W3W3</accession>
<proteinExistence type="predicted"/>
<evidence type="ECO:0000256" key="1">
    <source>
        <dbReference type="ARBA" id="ARBA00004370"/>
    </source>
</evidence>
<keyword evidence="3 5" id="KW-1133">Transmembrane helix</keyword>